<name>A0A8C5QF73_9ANUR</name>
<accession>A0A8C5QF73</accession>
<evidence type="ECO:0000313" key="1">
    <source>
        <dbReference type="Ensembl" id="ENSLLEP00000037226.1"/>
    </source>
</evidence>
<dbReference type="OrthoDB" id="60860at2759"/>
<dbReference type="Pfam" id="PF05458">
    <property type="entry name" value="Siva"/>
    <property type="match status" value="1"/>
</dbReference>
<sequence>MPKRSYPFDASCPHQLKTHVGPKELSEGVMGKQYKQEIFDRTKKLLFNGAKSVLSNAEHQNGKEPDFCAATELLTGQTIIGQDGKLHRNPHATKVGPGTSKACSFCVRSVGDKGACSQCERYVCRNCSLSCGCCATAICTFCKVGDSNVTDRVFCSSCSVFEL</sequence>
<organism evidence="1 2">
    <name type="scientific">Leptobrachium leishanense</name>
    <name type="common">Leishan spiny toad</name>
    <dbReference type="NCBI Taxonomy" id="445787"/>
    <lineage>
        <taxon>Eukaryota</taxon>
        <taxon>Metazoa</taxon>
        <taxon>Chordata</taxon>
        <taxon>Craniata</taxon>
        <taxon>Vertebrata</taxon>
        <taxon>Euteleostomi</taxon>
        <taxon>Amphibia</taxon>
        <taxon>Batrachia</taxon>
        <taxon>Anura</taxon>
        <taxon>Pelobatoidea</taxon>
        <taxon>Megophryidae</taxon>
        <taxon>Leptobrachium</taxon>
    </lineage>
</organism>
<dbReference type="PANTHER" id="PTHR14365:SF1">
    <property type="entry name" value="APOPTOSIS REGULATORY PROTEIN SIVA"/>
    <property type="match status" value="1"/>
</dbReference>
<reference evidence="1" key="1">
    <citation type="submission" date="2025-08" db="UniProtKB">
        <authorList>
            <consortium name="Ensembl"/>
        </authorList>
    </citation>
    <scope>IDENTIFICATION</scope>
</reference>
<dbReference type="GO" id="GO:0097191">
    <property type="term" value="P:extrinsic apoptotic signaling pathway"/>
    <property type="evidence" value="ECO:0007669"/>
    <property type="project" value="TreeGrafter"/>
</dbReference>
<dbReference type="GeneTree" id="ENSGT00390000004842"/>
<dbReference type="Proteomes" id="UP000694569">
    <property type="component" value="Unplaced"/>
</dbReference>
<dbReference type="Ensembl" id="ENSLLET00000038659.1">
    <property type="protein sequence ID" value="ENSLLEP00000037226.1"/>
    <property type="gene ID" value="ENSLLEG00000023582.1"/>
</dbReference>
<gene>
    <name evidence="1" type="primary">SIVA1</name>
</gene>
<dbReference type="PANTHER" id="PTHR14365">
    <property type="entry name" value="APOPTOSIS REGULATORY PROTEIN SIVA"/>
    <property type="match status" value="1"/>
</dbReference>
<proteinExistence type="predicted"/>
<dbReference type="AlphaFoldDB" id="A0A8C5QF73"/>
<keyword evidence="2" id="KW-1185">Reference proteome</keyword>
<protein>
    <submittedName>
        <fullName evidence="1">SIVA1 apoptosis inducing factor</fullName>
    </submittedName>
</protein>
<dbReference type="GO" id="GO:0005175">
    <property type="term" value="F:CD27 receptor binding"/>
    <property type="evidence" value="ECO:0007669"/>
    <property type="project" value="TreeGrafter"/>
</dbReference>
<evidence type="ECO:0000313" key="2">
    <source>
        <dbReference type="Proteomes" id="UP000694569"/>
    </source>
</evidence>
<dbReference type="InterPro" id="IPR022773">
    <property type="entry name" value="Siva"/>
</dbReference>
<reference evidence="1" key="2">
    <citation type="submission" date="2025-09" db="UniProtKB">
        <authorList>
            <consortium name="Ensembl"/>
        </authorList>
    </citation>
    <scope>IDENTIFICATION</scope>
</reference>